<feature type="transmembrane region" description="Helical" evidence="1">
    <location>
        <begin position="395"/>
        <end position="415"/>
    </location>
</feature>
<comment type="caution">
    <text evidence="2">The sequence shown here is derived from an EMBL/GenBank/DDBJ whole genome shotgun (WGS) entry which is preliminary data.</text>
</comment>
<dbReference type="RefSeq" id="WP_004230030.1">
    <property type="nucleotide sequence ID" value="NZ_AEUV02000002.1"/>
</dbReference>
<evidence type="ECO:0008006" key="4">
    <source>
        <dbReference type="Google" id="ProtNLM"/>
    </source>
</evidence>
<organism evidence="2 3">
    <name type="scientific">Streptococcus criceti HS-6</name>
    <dbReference type="NCBI Taxonomy" id="873449"/>
    <lineage>
        <taxon>Bacteria</taxon>
        <taxon>Bacillati</taxon>
        <taxon>Bacillota</taxon>
        <taxon>Bacilli</taxon>
        <taxon>Lactobacillales</taxon>
        <taxon>Streptococcaceae</taxon>
        <taxon>Streptococcus</taxon>
    </lineage>
</organism>
<evidence type="ECO:0000313" key="2">
    <source>
        <dbReference type="EMBL" id="EHI75529.1"/>
    </source>
</evidence>
<dbReference type="AlphaFoldDB" id="G5JNF8"/>
<feature type="transmembrane region" description="Helical" evidence="1">
    <location>
        <begin position="421"/>
        <end position="444"/>
    </location>
</feature>
<feature type="transmembrane region" description="Helical" evidence="1">
    <location>
        <begin position="30"/>
        <end position="51"/>
    </location>
</feature>
<reference evidence="2" key="1">
    <citation type="submission" date="2011-07" db="EMBL/GenBank/DDBJ databases">
        <authorList>
            <person name="Stanhope M.J."/>
            <person name="Durkin A.S."/>
            <person name="Hostetler J."/>
            <person name="Kim M."/>
            <person name="Radune D."/>
            <person name="Singh I."/>
            <person name="Town C.D."/>
        </authorList>
    </citation>
    <scope>NUCLEOTIDE SEQUENCE [LARGE SCALE GENOMIC DNA]</scope>
    <source>
        <strain evidence="2">HS-6</strain>
    </source>
</reference>
<feature type="transmembrane region" description="Helical" evidence="1">
    <location>
        <begin position="58"/>
        <end position="75"/>
    </location>
</feature>
<name>G5JNF8_STRCG</name>
<feature type="transmembrane region" description="Helical" evidence="1">
    <location>
        <begin position="218"/>
        <end position="235"/>
    </location>
</feature>
<keyword evidence="1" id="KW-0472">Membrane</keyword>
<dbReference type="Proteomes" id="UP000004322">
    <property type="component" value="Unassembled WGS sequence"/>
</dbReference>
<keyword evidence="1" id="KW-0812">Transmembrane</keyword>
<dbReference type="NCBIfam" id="TIGR04370">
    <property type="entry name" value="glyco_rpt_poly"/>
    <property type="match status" value="1"/>
</dbReference>
<evidence type="ECO:0000313" key="3">
    <source>
        <dbReference type="Proteomes" id="UP000004322"/>
    </source>
</evidence>
<accession>G5JNF8</accession>
<keyword evidence="3" id="KW-1185">Reference proteome</keyword>
<feature type="transmembrane region" description="Helical" evidence="1">
    <location>
        <begin position="95"/>
        <end position="119"/>
    </location>
</feature>
<sequence>MLYLIAVVITLFLVFNLVVTKGDWLDPAVVFSAIFLMQVILCLLATNYLDLDFHAETFYILFVSQTVFAGFSLWNRSKKRNERLLMDLPTNSTPSLKALVTPKFITLFFVVLGIVLIYIKYRYLQQFSGVVGQSRASLSEKIALYDSFTKFNPRAYRALGISPPAITKYLDVLASSFAYLTAYSLVSNWVVNRKYQLSQFLYLFLFMIVVYFGGSRSGIFRLFTFIAFILYVLLIRNGADRLAMRKLLGRMGLVSLVLLILFFVSTNLFGRNFKGSNFHYLFIYVGAPLYNLDHFIQLNHLPIPQSYWGGQTFWGFYNWLLPKQGKLTYQLDLPFVQYSAQYGLGNVYTTFYQFIYDFGLYAVLPLISLIAWYYTSAYRKIRLTFSNQKAFDFRLFIYAYLFNDLFMLFFSNRFYETVVNFGTLKFLVCSYVLSWFISNDYLFFKKIPVHFKWK</sequence>
<feature type="transmembrane region" description="Helical" evidence="1">
    <location>
        <begin position="195"/>
        <end position="212"/>
    </location>
</feature>
<feature type="transmembrane region" description="Helical" evidence="1">
    <location>
        <begin position="354"/>
        <end position="374"/>
    </location>
</feature>
<dbReference type="STRING" id="873449.STRCR_1413"/>
<dbReference type="OrthoDB" id="2083423at2"/>
<dbReference type="EMBL" id="AEUV02000002">
    <property type="protein sequence ID" value="EHI75529.1"/>
    <property type="molecule type" value="Genomic_DNA"/>
</dbReference>
<gene>
    <name evidence="2" type="ORF">STRCR_1413</name>
</gene>
<evidence type="ECO:0000256" key="1">
    <source>
        <dbReference type="SAM" id="Phobius"/>
    </source>
</evidence>
<proteinExistence type="predicted"/>
<keyword evidence="1" id="KW-1133">Transmembrane helix</keyword>
<feature type="transmembrane region" description="Helical" evidence="1">
    <location>
        <begin position="247"/>
        <end position="269"/>
    </location>
</feature>
<protein>
    <recommendedName>
        <fullName evidence="4">Polysaccharide polymerase</fullName>
    </recommendedName>
</protein>